<evidence type="ECO:0000256" key="2">
    <source>
        <dbReference type="ARBA" id="ARBA00022692"/>
    </source>
</evidence>
<feature type="transmembrane region" description="Helical" evidence="5">
    <location>
        <begin position="221"/>
        <end position="240"/>
    </location>
</feature>
<gene>
    <name evidence="8" type="ORF">SLEP1_g25065</name>
</gene>
<evidence type="ECO:0000256" key="1">
    <source>
        <dbReference type="ARBA" id="ARBA00004141"/>
    </source>
</evidence>
<evidence type="ECO:0000259" key="6">
    <source>
        <dbReference type="Pfam" id="PF06813"/>
    </source>
</evidence>
<accession>A0AAV5JHJ3</accession>
<organism evidence="8 9">
    <name type="scientific">Rubroshorea leprosula</name>
    <dbReference type="NCBI Taxonomy" id="152421"/>
    <lineage>
        <taxon>Eukaryota</taxon>
        <taxon>Viridiplantae</taxon>
        <taxon>Streptophyta</taxon>
        <taxon>Embryophyta</taxon>
        <taxon>Tracheophyta</taxon>
        <taxon>Spermatophyta</taxon>
        <taxon>Magnoliopsida</taxon>
        <taxon>eudicotyledons</taxon>
        <taxon>Gunneridae</taxon>
        <taxon>Pentapetalae</taxon>
        <taxon>rosids</taxon>
        <taxon>malvids</taxon>
        <taxon>Malvales</taxon>
        <taxon>Dipterocarpaceae</taxon>
        <taxon>Rubroshorea</taxon>
    </lineage>
</organism>
<evidence type="ECO:0000256" key="5">
    <source>
        <dbReference type="SAM" id="Phobius"/>
    </source>
</evidence>
<evidence type="ECO:0000256" key="4">
    <source>
        <dbReference type="ARBA" id="ARBA00023136"/>
    </source>
</evidence>
<name>A0AAV5JHJ3_9ROSI</name>
<feature type="transmembrane region" description="Helical" evidence="5">
    <location>
        <begin position="347"/>
        <end position="375"/>
    </location>
</feature>
<dbReference type="Gene3D" id="1.20.1250.20">
    <property type="entry name" value="MFS general substrate transporter like domains"/>
    <property type="match status" value="1"/>
</dbReference>
<comment type="caution">
    <text evidence="8">The sequence shown here is derived from an EMBL/GenBank/DDBJ whole genome shotgun (WGS) entry which is preliminary data.</text>
</comment>
<dbReference type="AlphaFoldDB" id="A0AAV5JHJ3"/>
<evidence type="ECO:0000313" key="8">
    <source>
        <dbReference type="EMBL" id="GKV14154.1"/>
    </source>
</evidence>
<feature type="transmembrane region" description="Helical" evidence="5">
    <location>
        <begin position="252"/>
        <end position="271"/>
    </location>
</feature>
<evidence type="ECO:0000313" key="9">
    <source>
        <dbReference type="Proteomes" id="UP001054252"/>
    </source>
</evidence>
<keyword evidence="9" id="KW-1185">Reference proteome</keyword>
<keyword evidence="4 5" id="KW-0472">Membrane</keyword>
<keyword evidence="3 5" id="KW-1133">Transmembrane helix</keyword>
<feature type="transmembrane region" description="Helical" evidence="5">
    <location>
        <begin position="64"/>
        <end position="85"/>
    </location>
</feature>
<feature type="transmembrane region" description="Helical" evidence="5">
    <location>
        <begin position="30"/>
        <end position="52"/>
    </location>
</feature>
<feature type="transmembrane region" description="Helical" evidence="5">
    <location>
        <begin position="277"/>
        <end position="298"/>
    </location>
</feature>
<dbReference type="InterPro" id="IPR056555">
    <property type="entry name" value="NFD4_C"/>
</dbReference>
<dbReference type="Pfam" id="PF06813">
    <property type="entry name" value="Nodulin-like"/>
    <property type="match status" value="1"/>
</dbReference>
<feature type="domain" description="Nodulin-like" evidence="6">
    <location>
        <begin position="5"/>
        <end position="114"/>
    </location>
</feature>
<reference evidence="8 9" key="1">
    <citation type="journal article" date="2021" name="Commun. Biol.">
        <title>The genome of Shorea leprosula (Dipterocarpaceae) highlights the ecological relevance of drought in aseasonal tropical rainforests.</title>
        <authorList>
            <person name="Ng K.K.S."/>
            <person name="Kobayashi M.J."/>
            <person name="Fawcett J.A."/>
            <person name="Hatakeyama M."/>
            <person name="Paape T."/>
            <person name="Ng C.H."/>
            <person name="Ang C.C."/>
            <person name="Tnah L.H."/>
            <person name="Lee C.T."/>
            <person name="Nishiyama T."/>
            <person name="Sese J."/>
            <person name="O'Brien M.J."/>
            <person name="Copetti D."/>
            <person name="Mohd Noor M.I."/>
            <person name="Ong R.C."/>
            <person name="Putra M."/>
            <person name="Sireger I.Z."/>
            <person name="Indrioko S."/>
            <person name="Kosugi Y."/>
            <person name="Izuno A."/>
            <person name="Isagi Y."/>
            <person name="Lee S.L."/>
            <person name="Shimizu K.K."/>
        </authorList>
    </citation>
    <scope>NUCLEOTIDE SEQUENCE [LARGE SCALE GENOMIC DNA]</scope>
    <source>
        <strain evidence="8">214</strain>
    </source>
</reference>
<dbReference type="GO" id="GO:0016020">
    <property type="term" value="C:membrane"/>
    <property type="evidence" value="ECO:0007669"/>
    <property type="project" value="UniProtKB-SubCell"/>
</dbReference>
<dbReference type="PANTHER" id="PTHR21576">
    <property type="entry name" value="UNCHARACTERIZED NODULIN-LIKE PROTEIN"/>
    <property type="match status" value="1"/>
</dbReference>
<evidence type="ECO:0000259" key="7">
    <source>
        <dbReference type="Pfam" id="PF23262"/>
    </source>
</evidence>
<proteinExistence type="predicted"/>
<feature type="transmembrane region" description="Helical" evidence="5">
    <location>
        <begin position="97"/>
        <end position="115"/>
    </location>
</feature>
<protein>
    <recommendedName>
        <fullName evidence="10">Nodulin-like domain-containing protein</fullName>
    </recommendedName>
</protein>
<evidence type="ECO:0008006" key="10">
    <source>
        <dbReference type="Google" id="ProtNLM"/>
    </source>
</evidence>
<dbReference type="EMBL" id="BPVZ01000040">
    <property type="protein sequence ID" value="GKV14154.1"/>
    <property type="molecule type" value="Genomic_DNA"/>
</dbReference>
<dbReference type="Proteomes" id="UP001054252">
    <property type="component" value="Unassembled WGS sequence"/>
</dbReference>
<evidence type="ECO:0000256" key="3">
    <source>
        <dbReference type="ARBA" id="ARBA00022989"/>
    </source>
</evidence>
<dbReference type="PANTHER" id="PTHR21576:SF22">
    <property type="entry name" value="F25A4.25 PROTEIN"/>
    <property type="match status" value="1"/>
</dbReference>
<sequence>MFLGQGFVGLSGAILIQVYDTLCDGEPSTYILILALTPTLVSLLLMTLVRIYEHNNSVYQDKKHLNAFSAVALIIAGYLMIVILLENIFSLPLSVRVITFILLLLLLASPLGIAIRAQREELSERLLLSSSEESSPTDTSTVIVSSKLEDPSEYHEIPDFDDNSDKSEDSDISLFQAVRTWNFWLIFVASVCGMGSGLATINNISQIGESLRYTTIEVNSLVSLWSIWNFLGRFSAGYVSDVFLHKRGWPRPIFMAITLGTMSIGHLIVASGFPGNLYIGSVLVGICYGSQWSLMPIISSELFGVRHFGTIFNTIAIASPVGSYIFSVRVIGYFYDKESSGEDNSCYGTGCFMISFLIMASVAAFGCVVAVFLFFRTKRFYRQVVLRRLQHSSRS</sequence>
<dbReference type="InterPro" id="IPR036259">
    <property type="entry name" value="MFS_trans_sf"/>
</dbReference>
<dbReference type="Pfam" id="PF23262">
    <property type="entry name" value="NFD4_C"/>
    <property type="match status" value="1"/>
</dbReference>
<feature type="domain" description="NFD4 C-terminal" evidence="7">
    <location>
        <begin position="177"/>
        <end position="381"/>
    </location>
</feature>
<feature type="transmembrane region" description="Helical" evidence="5">
    <location>
        <begin position="310"/>
        <end position="335"/>
    </location>
</feature>
<feature type="transmembrane region" description="Helical" evidence="5">
    <location>
        <begin position="181"/>
        <end position="201"/>
    </location>
</feature>
<dbReference type="SUPFAM" id="SSF103473">
    <property type="entry name" value="MFS general substrate transporter"/>
    <property type="match status" value="1"/>
</dbReference>
<keyword evidence="2 5" id="KW-0812">Transmembrane</keyword>
<comment type="subcellular location">
    <subcellularLocation>
        <location evidence="1">Membrane</location>
        <topology evidence="1">Multi-pass membrane protein</topology>
    </subcellularLocation>
</comment>
<dbReference type="InterPro" id="IPR010658">
    <property type="entry name" value="Nodulin-like"/>
</dbReference>